<dbReference type="RefSeq" id="WP_069188525.1">
    <property type="nucleotide sequence ID" value="NZ_FLYE01000012.1"/>
</dbReference>
<dbReference type="InterPro" id="IPR036249">
    <property type="entry name" value="Thioredoxin-like_sf"/>
</dbReference>
<keyword evidence="3" id="KW-1185">Reference proteome</keyword>
<sequence>MITPRTQVPDFSVTLMDGTKWSLGDQKPDSFTMIAFYRGYHCPLCKMYLGKLNSLVEGLKERGINLLVASSDSKERAELAQKDWDIENLPLAYGLSIEEARALGLFVSHGIGTTSIGVEEPEIFSEPGLFMIRPDQTLYFADIQTMPFLRPDLSGLLANLDFIMAKDYPARGEA</sequence>
<organism evidence="2 3">
    <name type="scientific">Candidatus Terasakiella magnetica</name>
    <dbReference type="NCBI Taxonomy" id="1867952"/>
    <lineage>
        <taxon>Bacteria</taxon>
        <taxon>Pseudomonadati</taxon>
        <taxon>Pseudomonadota</taxon>
        <taxon>Alphaproteobacteria</taxon>
        <taxon>Rhodospirillales</taxon>
        <taxon>Terasakiellaceae</taxon>
        <taxon>Terasakiella</taxon>
    </lineage>
</organism>
<evidence type="ECO:0000259" key="1">
    <source>
        <dbReference type="PROSITE" id="PS51352"/>
    </source>
</evidence>
<dbReference type="PROSITE" id="PS51352">
    <property type="entry name" value="THIOREDOXIN_2"/>
    <property type="match status" value="1"/>
</dbReference>
<dbReference type="InterPro" id="IPR013766">
    <property type="entry name" value="Thioredoxin_domain"/>
</dbReference>
<proteinExistence type="predicted"/>
<dbReference type="GO" id="GO:0016209">
    <property type="term" value="F:antioxidant activity"/>
    <property type="evidence" value="ECO:0007669"/>
    <property type="project" value="InterPro"/>
</dbReference>
<gene>
    <name evidence="2" type="ORF">MTBPR1_20285</name>
</gene>
<dbReference type="OrthoDB" id="9809746at2"/>
<dbReference type="SUPFAM" id="SSF52833">
    <property type="entry name" value="Thioredoxin-like"/>
    <property type="match status" value="1"/>
</dbReference>
<reference evidence="2 3" key="1">
    <citation type="submission" date="2016-07" db="EMBL/GenBank/DDBJ databases">
        <authorList>
            <person name="Lefevre C.T."/>
        </authorList>
    </citation>
    <scope>NUCLEOTIDE SEQUENCE [LARGE SCALE GENOMIC DNA]</scope>
    <source>
        <strain evidence="2">PR1</strain>
    </source>
</reference>
<evidence type="ECO:0000313" key="3">
    <source>
        <dbReference type="Proteomes" id="UP000231658"/>
    </source>
</evidence>
<dbReference type="Gene3D" id="3.40.30.10">
    <property type="entry name" value="Glutaredoxin"/>
    <property type="match status" value="1"/>
</dbReference>
<dbReference type="GO" id="GO:0016491">
    <property type="term" value="F:oxidoreductase activity"/>
    <property type="evidence" value="ECO:0007669"/>
    <property type="project" value="InterPro"/>
</dbReference>
<dbReference type="EMBL" id="FLYE01000012">
    <property type="protein sequence ID" value="SCA56437.1"/>
    <property type="molecule type" value="Genomic_DNA"/>
</dbReference>
<dbReference type="InterPro" id="IPR000866">
    <property type="entry name" value="AhpC/TSA"/>
</dbReference>
<dbReference type="STRING" id="1867952.MTBPR1_20285"/>
<name>A0A1C3RGK9_9PROT</name>
<feature type="domain" description="Thioredoxin" evidence="1">
    <location>
        <begin position="2"/>
        <end position="165"/>
    </location>
</feature>
<protein>
    <recommendedName>
        <fullName evidence="1">Thioredoxin domain-containing protein</fullName>
    </recommendedName>
</protein>
<dbReference type="CDD" id="cd02970">
    <property type="entry name" value="PRX_like2"/>
    <property type="match status" value="1"/>
</dbReference>
<accession>A0A1C3RGK9</accession>
<dbReference type="Proteomes" id="UP000231658">
    <property type="component" value="Unassembled WGS sequence"/>
</dbReference>
<evidence type="ECO:0000313" key="2">
    <source>
        <dbReference type="EMBL" id="SCA56437.1"/>
    </source>
</evidence>
<dbReference type="Pfam" id="PF00578">
    <property type="entry name" value="AhpC-TSA"/>
    <property type="match status" value="1"/>
</dbReference>
<dbReference type="AlphaFoldDB" id="A0A1C3RGK9"/>